<proteinExistence type="predicted"/>
<dbReference type="Proteomes" id="UP000230002">
    <property type="component" value="Unassembled WGS sequence"/>
</dbReference>
<organism evidence="3 4">
    <name type="scientific">Ganoderma sinense ZZ0214-1</name>
    <dbReference type="NCBI Taxonomy" id="1077348"/>
    <lineage>
        <taxon>Eukaryota</taxon>
        <taxon>Fungi</taxon>
        <taxon>Dikarya</taxon>
        <taxon>Basidiomycota</taxon>
        <taxon>Agaricomycotina</taxon>
        <taxon>Agaricomycetes</taxon>
        <taxon>Polyporales</taxon>
        <taxon>Polyporaceae</taxon>
        <taxon>Ganoderma</taxon>
    </lineage>
</organism>
<dbReference type="Gene3D" id="3.40.50.1110">
    <property type="entry name" value="SGNH hydrolase"/>
    <property type="match status" value="1"/>
</dbReference>
<name>A0A2G8RV88_9APHY</name>
<evidence type="ECO:0000313" key="3">
    <source>
        <dbReference type="EMBL" id="PIL25409.1"/>
    </source>
</evidence>
<dbReference type="PANTHER" id="PTHR45648">
    <property type="entry name" value="GDSL LIPASE/ACYLHYDROLASE FAMILY PROTEIN (AFU_ORTHOLOGUE AFUA_4G14700)"/>
    <property type="match status" value="1"/>
</dbReference>
<dbReference type="GO" id="GO:0016788">
    <property type="term" value="F:hydrolase activity, acting on ester bonds"/>
    <property type="evidence" value="ECO:0007669"/>
    <property type="project" value="InterPro"/>
</dbReference>
<dbReference type="InterPro" id="IPR001087">
    <property type="entry name" value="GDSL"/>
</dbReference>
<evidence type="ECO:0008006" key="5">
    <source>
        <dbReference type="Google" id="ProtNLM"/>
    </source>
</evidence>
<sequence length="320" mass="34828">MLPQLLAVTVLAKAVALSAFAAGPAPGQIKNLVTFGDSYTDVDGHADGGIMWPVFASEDGNFGLFPFAKSGATCSNNLTDRPFPSVFESQLPTYFAEKANGSLTALKPEDTIYTLWIGTNDVGVGALLTGHQTPGVTVVDTVTCAVNWVQTMYNSGARNFIFQNMIPLETTPLYSADSYPNRYWTAQRNTTEWSVFMKELTTSGNAIARLELQLLAPTLHGAHIGFFDSHSLFADMFARPQLYLNGTAPLNVTGAVHSCVFQLNESTGDPGVCTDATGTDQDSFLWYDELHPSVQAERVVAKEISDAIHRRSEKWITWLS</sequence>
<keyword evidence="2" id="KW-0732">Signal</keyword>
<protein>
    <recommendedName>
        <fullName evidence="5">Transporter</fullName>
    </recommendedName>
</protein>
<dbReference type="EMBL" id="AYKW01000056">
    <property type="protein sequence ID" value="PIL25409.1"/>
    <property type="molecule type" value="Genomic_DNA"/>
</dbReference>
<evidence type="ECO:0000256" key="1">
    <source>
        <dbReference type="ARBA" id="ARBA00022801"/>
    </source>
</evidence>
<reference evidence="3 4" key="1">
    <citation type="journal article" date="2015" name="Sci. Rep.">
        <title>Chromosome-level genome map provides insights into diverse defense mechanisms in the medicinal fungus Ganoderma sinense.</title>
        <authorList>
            <person name="Zhu Y."/>
            <person name="Xu J."/>
            <person name="Sun C."/>
            <person name="Zhou S."/>
            <person name="Xu H."/>
            <person name="Nelson D.R."/>
            <person name="Qian J."/>
            <person name="Song J."/>
            <person name="Luo H."/>
            <person name="Xiang L."/>
            <person name="Li Y."/>
            <person name="Xu Z."/>
            <person name="Ji A."/>
            <person name="Wang L."/>
            <person name="Lu S."/>
            <person name="Hayward A."/>
            <person name="Sun W."/>
            <person name="Li X."/>
            <person name="Schwartz D.C."/>
            <person name="Wang Y."/>
            <person name="Chen S."/>
        </authorList>
    </citation>
    <scope>NUCLEOTIDE SEQUENCE [LARGE SCALE GENOMIC DNA]</scope>
    <source>
        <strain evidence="3 4">ZZ0214-1</strain>
    </source>
</reference>
<feature type="chain" id="PRO_5013647907" description="Transporter" evidence="2">
    <location>
        <begin position="17"/>
        <end position="320"/>
    </location>
</feature>
<accession>A0A2G8RV88</accession>
<dbReference type="InterPro" id="IPR036514">
    <property type="entry name" value="SGNH_hydro_sf"/>
</dbReference>
<dbReference type="AlphaFoldDB" id="A0A2G8RV88"/>
<evidence type="ECO:0000313" key="4">
    <source>
        <dbReference type="Proteomes" id="UP000230002"/>
    </source>
</evidence>
<dbReference type="Pfam" id="PF00657">
    <property type="entry name" value="Lipase_GDSL"/>
    <property type="match status" value="1"/>
</dbReference>
<comment type="caution">
    <text evidence="3">The sequence shown here is derived from an EMBL/GenBank/DDBJ whole genome shotgun (WGS) entry which is preliminary data.</text>
</comment>
<feature type="signal peptide" evidence="2">
    <location>
        <begin position="1"/>
        <end position="16"/>
    </location>
</feature>
<dbReference type="InterPro" id="IPR051058">
    <property type="entry name" value="GDSL_Est/Lipase"/>
</dbReference>
<keyword evidence="4" id="KW-1185">Reference proteome</keyword>
<gene>
    <name evidence="3" type="ORF">GSI_13299</name>
</gene>
<evidence type="ECO:0000256" key="2">
    <source>
        <dbReference type="SAM" id="SignalP"/>
    </source>
</evidence>
<dbReference type="PANTHER" id="PTHR45648:SF22">
    <property type="entry name" value="GDSL LIPASE_ACYLHYDROLASE FAMILY PROTEIN (AFU_ORTHOLOGUE AFUA_4G14700)"/>
    <property type="match status" value="1"/>
</dbReference>
<dbReference type="SUPFAM" id="SSF52266">
    <property type="entry name" value="SGNH hydrolase"/>
    <property type="match status" value="1"/>
</dbReference>
<keyword evidence="1" id="KW-0378">Hydrolase</keyword>
<dbReference type="OrthoDB" id="1600564at2759"/>